<evidence type="ECO:0000313" key="2">
    <source>
        <dbReference type="Proteomes" id="UP000270094"/>
    </source>
</evidence>
<keyword evidence="2" id="KW-1185">Reference proteome</keyword>
<evidence type="ECO:0000313" key="1">
    <source>
        <dbReference type="EMBL" id="VDM75869.1"/>
    </source>
</evidence>
<reference evidence="1 2" key="1">
    <citation type="submission" date="2018-11" db="EMBL/GenBank/DDBJ databases">
        <authorList>
            <consortium name="Pathogen Informatics"/>
        </authorList>
    </citation>
    <scope>NUCLEOTIDE SEQUENCE [LARGE SCALE GENOMIC DNA]</scope>
</reference>
<dbReference type="EMBL" id="UYYB01095959">
    <property type="protein sequence ID" value="VDM75869.1"/>
    <property type="molecule type" value="Genomic_DNA"/>
</dbReference>
<dbReference type="AlphaFoldDB" id="A0A3P7J7I3"/>
<organism evidence="1 2">
    <name type="scientific">Strongylus vulgaris</name>
    <name type="common">Blood worm</name>
    <dbReference type="NCBI Taxonomy" id="40348"/>
    <lineage>
        <taxon>Eukaryota</taxon>
        <taxon>Metazoa</taxon>
        <taxon>Ecdysozoa</taxon>
        <taxon>Nematoda</taxon>
        <taxon>Chromadorea</taxon>
        <taxon>Rhabditida</taxon>
        <taxon>Rhabditina</taxon>
        <taxon>Rhabditomorpha</taxon>
        <taxon>Strongyloidea</taxon>
        <taxon>Strongylidae</taxon>
        <taxon>Strongylus</taxon>
    </lineage>
</organism>
<gene>
    <name evidence="1" type="ORF">SVUK_LOCUS10867</name>
</gene>
<protein>
    <submittedName>
        <fullName evidence="1">Uncharacterized protein</fullName>
    </submittedName>
</protein>
<name>A0A3P7J7I3_STRVU</name>
<dbReference type="OrthoDB" id="5859872at2759"/>
<dbReference type="Proteomes" id="UP000270094">
    <property type="component" value="Unassembled WGS sequence"/>
</dbReference>
<proteinExistence type="predicted"/>
<accession>A0A3P7J7I3</accession>
<sequence>MPCFGKGTSTTRYGECLLPTNANLHALLEAAGRINYHIVLQGTKSRKTYVRQLSNGTLIICVEKLPSRNVGGVGFVDSPVFHVVDLHEILSPPVCPSTPSSATEYYYYR</sequence>